<dbReference type="Proteomes" id="UP000182836">
    <property type="component" value="Unassembled WGS sequence"/>
</dbReference>
<gene>
    <name evidence="3" type="ORF">SAMN04487909_14517</name>
</gene>
<name>A0A1G9AB52_ANEMI</name>
<dbReference type="InterPro" id="IPR050194">
    <property type="entry name" value="Glycosyltransferase_grp1"/>
</dbReference>
<protein>
    <submittedName>
        <fullName evidence="3">Glycosyltransferase involved in cell wall bisynthesis</fullName>
    </submittedName>
</protein>
<reference evidence="3 4" key="1">
    <citation type="submission" date="2016-10" db="EMBL/GenBank/DDBJ databases">
        <authorList>
            <person name="de Groot N.N."/>
        </authorList>
    </citation>
    <scope>NUCLEOTIDE SEQUENCE [LARGE SCALE GENOMIC DNA]</scope>
    <source>
        <strain evidence="3 4">DSM 2895</strain>
    </source>
</reference>
<dbReference type="SUPFAM" id="SSF53756">
    <property type="entry name" value="UDP-Glycosyltransferase/glycogen phosphorylase"/>
    <property type="match status" value="1"/>
</dbReference>
<dbReference type="InterPro" id="IPR028098">
    <property type="entry name" value="Glyco_trans_4-like_N"/>
</dbReference>
<dbReference type="InterPro" id="IPR001296">
    <property type="entry name" value="Glyco_trans_1"/>
</dbReference>
<dbReference type="RefSeq" id="WP_052812167.1">
    <property type="nucleotide sequence ID" value="NZ_BJOA01000148.1"/>
</dbReference>
<dbReference type="PANTHER" id="PTHR45947:SF3">
    <property type="entry name" value="SULFOQUINOVOSYL TRANSFERASE SQD2"/>
    <property type="match status" value="1"/>
</dbReference>
<feature type="domain" description="Glycosyl transferase family 1" evidence="1">
    <location>
        <begin position="225"/>
        <end position="305"/>
    </location>
</feature>
<evidence type="ECO:0000259" key="2">
    <source>
        <dbReference type="Pfam" id="PF13439"/>
    </source>
</evidence>
<dbReference type="GeneID" id="42307670"/>
<evidence type="ECO:0000313" key="4">
    <source>
        <dbReference type="Proteomes" id="UP000182836"/>
    </source>
</evidence>
<dbReference type="Pfam" id="PF13439">
    <property type="entry name" value="Glyco_transf_4"/>
    <property type="match status" value="1"/>
</dbReference>
<evidence type="ECO:0000313" key="3">
    <source>
        <dbReference type="EMBL" id="SDK24511.1"/>
    </source>
</evidence>
<evidence type="ECO:0000259" key="1">
    <source>
        <dbReference type="Pfam" id="PF00534"/>
    </source>
</evidence>
<organism evidence="3 4">
    <name type="scientific">Aneurinibacillus migulanus</name>
    <name type="common">Bacillus migulanus</name>
    <dbReference type="NCBI Taxonomy" id="47500"/>
    <lineage>
        <taxon>Bacteria</taxon>
        <taxon>Bacillati</taxon>
        <taxon>Bacillota</taxon>
        <taxon>Bacilli</taxon>
        <taxon>Bacillales</taxon>
        <taxon>Paenibacillaceae</taxon>
        <taxon>Aneurinibacillus group</taxon>
        <taxon>Aneurinibacillus</taxon>
    </lineage>
</organism>
<sequence length="413" mass="47247">MNILVVSQYYYPEIGAASKRITELTKYWAKEGHNVYVYTTIPNYPKGKIYEDYIVSEFQTEIIDGVEVLRNKISLNSYRTKLGRLKSYLSFLYYSLKNLKHIPAEIDVIVTTIGPVFSAIIGNVIASKKKLPHILEFRDITYKQMEATNFSNKLIVNLVKKFELFFASRANYIVTVTDTYSKILFSEGIKPSKVFCIPNGHNFADQIHDHTIDSKNIKSIYEVIKNEKQKGSKILAYFGTLGISQGIEEIIDKIDELRGISFLIIGNGSREERIKGLILEKKLDNVFIFPSVEEKYIRLLYKLVDFNLVKIVNNPGFSGTIPSKIFEILGNGGLPLFVGPKGEARKVLEQISSELYFDSVDELINTINTPVIQNLPVKELKKEAVDMVFCNYNRAKQAQEYVNILRKIEKNQF</sequence>
<dbReference type="OrthoDB" id="9811902at2"/>
<dbReference type="GO" id="GO:0016758">
    <property type="term" value="F:hexosyltransferase activity"/>
    <property type="evidence" value="ECO:0007669"/>
    <property type="project" value="TreeGrafter"/>
</dbReference>
<keyword evidence="3" id="KW-0808">Transferase</keyword>
<accession>A0A1G9AB52</accession>
<proteinExistence type="predicted"/>
<dbReference type="AlphaFoldDB" id="A0A1G9AB52"/>
<dbReference type="Pfam" id="PF00534">
    <property type="entry name" value="Glycos_transf_1"/>
    <property type="match status" value="1"/>
</dbReference>
<dbReference type="Gene3D" id="3.40.50.2000">
    <property type="entry name" value="Glycogen Phosphorylase B"/>
    <property type="match status" value="2"/>
</dbReference>
<dbReference type="EMBL" id="FNED01000045">
    <property type="protein sequence ID" value="SDK24511.1"/>
    <property type="molecule type" value="Genomic_DNA"/>
</dbReference>
<dbReference type="PANTHER" id="PTHR45947">
    <property type="entry name" value="SULFOQUINOVOSYL TRANSFERASE SQD2"/>
    <property type="match status" value="1"/>
</dbReference>
<feature type="domain" description="Glycosyltransferase subfamily 4-like N-terminal" evidence="2">
    <location>
        <begin position="19"/>
        <end position="201"/>
    </location>
</feature>
<dbReference type="CDD" id="cd03794">
    <property type="entry name" value="GT4_WbuB-like"/>
    <property type="match status" value="1"/>
</dbReference>